<dbReference type="InterPro" id="IPR041792">
    <property type="entry name" value="MPP_PAP"/>
</dbReference>
<evidence type="ECO:0000256" key="6">
    <source>
        <dbReference type="ARBA" id="ARBA00023004"/>
    </source>
</evidence>
<dbReference type="Proteomes" id="UP000825935">
    <property type="component" value="Chromosome 36"/>
</dbReference>
<evidence type="ECO:0000256" key="8">
    <source>
        <dbReference type="RuleBase" id="RU361203"/>
    </source>
</evidence>
<dbReference type="Gene3D" id="3.60.21.10">
    <property type="match status" value="1"/>
</dbReference>
<accession>A0A8T2QB51</accession>
<evidence type="ECO:0000256" key="5">
    <source>
        <dbReference type="ARBA" id="ARBA00022833"/>
    </source>
</evidence>
<dbReference type="OMA" id="DRYPFYD"/>
<dbReference type="EC" id="3.1.3.2" evidence="8"/>
<dbReference type="InterPro" id="IPR004843">
    <property type="entry name" value="Calcineurin-like_PHP"/>
</dbReference>
<evidence type="ECO:0000256" key="4">
    <source>
        <dbReference type="ARBA" id="ARBA00022801"/>
    </source>
</evidence>
<evidence type="ECO:0000256" key="1">
    <source>
        <dbReference type="ARBA" id="ARBA00008723"/>
    </source>
</evidence>
<keyword evidence="7" id="KW-0325">Glycoprotein</keyword>
<reference evidence="10" key="1">
    <citation type="submission" date="2021-08" db="EMBL/GenBank/DDBJ databases">
        <title>WGS assembly of Ceratopteris richardii.</title>
        <authorList>
            <person name="Marchant D.B."/>
            <person name="Chen G."/>
            <person name="Jenkins J."/>
            <person name="Shu S."/>
            <person name="Leebens-Mack J."/>
            <person name="Grimwood J."/>
            <person name="Schmutz J."/>
            <person name="Soltis P."/>
            <person name="Soltis D."/>
            <person name="Chen Z.-H."/>
        </authorList>
    </citation>
    <scope>NUCLEOTIDE SEQUENCE</scope>
    <source>
        <strain evidence="10">Whitten #5841</strain>
        <tissue evidence="10">Leaf</tissue>
    </source>
</reference>
<dbReference type="InterPro" id="IPR029052">
    <property type="entry name" value="Metallo-depent_PP-like"/>
</dbReference>
<dbReference type="Gene3D" id="2.60.40.380">
    <property type="entry name" value="Purple acid phosphatase-like, N-terminal"/>
    <property type="match status" value="1"/>
</dbReference>
<dbReference type="InterPro" id="IPR015914">
    <property type="entry name" value="PAPs_N"/>
</dbReference>
<protein>
    <recommendedName>
        <fullName evidence="8">Purple acid phosphatase</fullName>
        <ecNumber evidence="8">3.1.3.2</ecNumber>
    </recommendedName>
</protein>
<dbReference type="AlphaFoldDB" id="A0A8T2QB51"/>
<dbReference type="PANTHER" id="PTHR22953:SF86">
    <property type="entry name" value="PURPLE ACID PHOSPHATASE 10"/>
    <property type="match status" value="1"/>
</dbReference>
<dbReference type="EMBL" id="CM035441">
    <property type="protein sequence ID" value="KAH7281039.1"/>
    <property type="molecule type" value="Genomic_DNA"/>
</dbReference>
<comment type="similarity">
    <text evidence="1 8">Belongs to the metallophosphoesterase superfamily. Purple acid phosphatase family.</text>
</comment>
<comment type="catalytic activity">
    <reaction evidence="8">
        <text>a phosphate monoester + H2O = an alcohol + phosphate</text>
        <dbReference type="Rhea" id="RHEA:15017"/>
        <dbReference type="ChEBI" id="CHEBI:15377"/>
        <dbReference type="ChEBI" id="CHEBI:30879"/>
        <dbReference type="ChEBI" id="CHEBI:43474"/>
        <dbReference type="ChEBI" id="CHEBI:67140"/>
        <dbReference type="EC" id="3.1.3.2"/>
    </reaction>
</comment>
<sequence length="476" mass="54087">MARTRTPFIVADLGLLLLIWFCWHVPFTSIASVPRQWPLRGSHTSSYSRSLLSSVDMPLDADVFQVPSGFNAPQQVHITQGDYLGKAVIVSWITPDAVGSPIVYYGTEKDNYSFSVTAELTTTYTAYNYTSGFIHHCTLDNLEYGTRYFYKLGEGNVSREFWFTTPPESGPDVPYTFGVIGDLGQTADSNTTVDHYLYSKGQAVLFVGDCSYADRYPFYDNNRWDTWGRFIERSAAYQPWIWSAGNHDIECDPAIGEFDTFKSFVHRLKTPYEASQSSSPLWYAIQRGPAYIIVLSSYSPFVKYTPQYNWLRAELKKVDRTKTPWLIVLMHIPLYNTNSVHYLEGEAMRVVFESWFVQYKVDIVFAGHVHAYERTYPVSNVLFNLTNGACQPISNEDAPVYIVIGDGGNVEGLAVPYIEPQPNFSAFREASFGHGLLDIMNRTHALFSWHRNQDGQAVVGDSFWLSNQYWKSSSTV</sequence>
<dbReference type="GO" id="GO:0046872">
    <property type="term" value="F:metal ion binding"/>
    <property type="evidence" value="ECO:0007669"/>
    <property type="project" value="UniProtKB-KW"/>
</dbReference>
<name>A0A8T2QB51_CERRI</name>
<feature type="domain" description="Fibronectin type-III" evidence="9">
    <location>
        <begin position="72"/>
        <end position="168"/>
    </location>
</feature>
<dbReference type="PROSITE" id="PS50853">
    <property type="entry name" value="FN3"/>
    <property type="match status" value="1"/>
</dbReference>
<dbReference type="Pfam" id="PF00149">
    <property type="entry name" value="Metallophos"/>
    <property type="match status" value="1"/>
</dbReference>
<dbReference type="GO" id="GO:0003993">
    <property type="term" value="F:acid phosphatase activity"/>
    <property type="evidence" value="ECO:0007669"/>
    <property type="project" value="UniProtKB-EC"/>
</dbReference>
<dbReference type="Pfam" id="PF16656">
    <property type="entry name" value="Pur_ac_phosph_N"/>
    <property type="match status" value="1"/>
</dbReference>
<evidence type="ECO:0000313" key="11">
    <source>
        <dbReference type="Proteomes" id="UP000825935"/>
    </source>
</evidence>
<dbReference type="InterPro" id="IPR003961">
    <property type="entry name" value="FN3_dom"/>
</dbReference>
<keyword evidence="2" id="KW-0479">Metal-binding</keyword>
<dbReference type="Pfam" id="PF14008">
    <property type="entry name" value="Metallophos_C"/>
    <property type="match status" value="1"/>
</dbReference>
<evidence type="ECO:0000259" key="9">
    <source>
        <dbReference type="PROSITE" id="PS50853"/>
    </source>
</evidence>
<dbReference type="FunFam" id="3.60.21.10:FF:000034">
    <property type="entry name" value="Fe(3+)-Zn(2+) purple acid phosphatase"/>
    <property type="match status" value="1"/>
</dbReference>
<evidence type="ECO:0000256" key="2">
    <source>
        <dbReference type="ARBA" id="ARBA00022723"/>
    </source>
</evidence>
<organism evidence="10 11">
    <name type="scientific">Ceratopteris richardii</name>
    <name type="common">Triangle waterfern</name>
    <dbReference type="NCBI Taxonomy" id="49495"/>
    <lineage>
        <taxon>Eukaryota</taxon>
        <taxon>Viridiplantae</taxon>
        <taxon>Streptophyta</taxon>
        <taxon>Embryophyta</taxon>
        <taxon>Tracheophyta</taxon>
        <taxon>Polypodiopsida</taxon>
        <taxon>Polypodiidae</taxon>
        <taxon>Polypodiales</taxon>
        <taxon>Pteridineae</taxon>
        <taxon>Pteridaceae</taxon>
        <taxon>Parkerioideae</taxon>
        <taxon>Ceratopteris</taxon>
    </lineage>
</organism>
<comment type="caution">
    <text evidence="10">The sequence shown here is derived from an EMBL/GenBank/DDBJ whole genome shotgun (WGS) entry which is preliminary data.</text>
</comment>
<dbReference type="InterPro" id="IPR025733">
    <property type="entry name" value="PAPs_C"/>
</dbReference>
<evidence type="ECO:0000313" key="10">
    <source>
        <dbReference type="EMBL" id="KAH7281039.1"/>
    </source>
</evidence>
<keyword evidence="3" id="KW-0732">Signal</keyword>
<keyword evidence="11" id="KW-1185">Reference proteome</keyword>
<gene>
    <name evidence="10" type="ORF">KP509_36G026900</name>
</gene>
<keyword evidence="5" id="KW-0862">Zinc</keyword>
<keyword evidence="6" id="KW-0408">Iron</keyword>
<dbReference type="InterPro" id="IPR039331">
    <property type="entry name" value="PAPs-like"/>
</dbReference>
<dbReference type="CDD" id="cd00839">
    <property type="entry name" value="MPP_PAPs"/>
    <property type="match status" value="1"/>
</dbReference>
<evidence type="ECO:0000256" key="7">
    <source>
        <dbReference type="ARBA" id="ARBA00023180"/>
    </source>
</evidence>
<dbReference type="SUPFAM" id="SSF56300">
    <property type="entry name" value="Metallo-dependent phosphatases"/>
    <property type="match status" value="1"/>
</dbReference>
<dbReference type="InterPro" id="IPR008963">
    <property type="entry name" value="Purple_acid_Pase-like_N"/>
</dbReference>
<proteinExistence type="inferred from homology"/>
<dbReference type="SUPFAM" id="SSF49363">
    <property type="entry name" value="Purple acid phosphatase, N-terminal domain"/>
    <property type="match status" value="1"/>
</dbReference>
<dbReference type="PANTHER" id="PTHR22953">
    <property type="entry name" value="ACID PHOSPHATASE RELATED"/>
    <property type="match status" value="1"/>
</dbReference>
<dbReference type="FunFam" id="2.60.40.380:FF:000001">
    <property type="entry name" value="Fe(3+)-Zn(2+) purple acid phosphatase"/>
    <property type="match status" value="1"/>
</dbReference>
<dbReference type="OrthoDB" id="45007at2759"/>
<evidence type="ECO:0000256" key="3">
    <source>
        <dbReference type="ARBA" id="ARBA00022729"/>
    </source>
</evidence>
<keyword evidence="4 8" id="KW-0378">Hydrolase</keyword>